<organism evidence="1 2">
    <name type="scientific">Camellia lanceoleosa</name>
    <dbReference type="NCBI Taxonomy" id="1840588"/>
    <lineage>
        <taxon>Eukaryota</taxon>
        <taxon>Viridiplantae</taxon>
        <taxon>Streptophyta</taxon>
        <taxon>Embryophyta</taxon>
        <taxon>Tracheophyta</taxon>
        <taxon>Spermatophyta</taxon>
        <taxon>Magnoliopsida</taxon>
        <taxon>eudicotyledons</taxon>
        <taxon>Gunneridae</taxon>
        <taxon>Pentapetalae</taxon>
        <taxon>asterids</taxon>
        <taxon>Ericales</taxon>
        <taxon>Theaceae</taxon>
        <taxon>Camellia</taxon>
    </lineage>
</organism>
<dbReference type="EMBL" id="CM045760">
    <property type="protein sequence ID" value="KAI8028540.1"/>
    <property type="molecule type" value="Genomic_DNA"/>
</dbReference>
<reference evidence="1 2" key="1">
    <citation type="journal article" date="2022" name="Plant J.">
        <title>Chromosome-level genome of Camellia lanceoleosa provides a valuable resource for understanding genome evolution and self-incompatibility.</title>
        <authorList>
            <person name="Gong W."/>
            <person name="Xiao S."/>
            <person name="Wang L."/>
            <person name="Liao Z."/>
            <person name="Chang Y."/>
            <person name="Mo W."/>
            <person name="Hu G."/>
            <person name="Li W."/>
            <person name="Zhao G."/>
            <person name="Zhu H."/>
            <person name="Hu X."/>
            <person name="Ji K."/>
            <person name="Xiang X."/>
            <person name="Song Q."/>
            <person name="Yuan D."/>
            <person name="Jin S."/>
            <person name="Zhang L."/>
        </authorList>
    </citation>
    <scope>NUCLEOTIDE SEQUENCE [LARGE SCALE GENOMIC DNA]</scope>
    <source>
        <strain evidence="1">SQ_2022a</strain>
    </source>
</reference>
<comment type="caution">
    <text evidence="1">The sequence shown here is derived from an EMBL/GenBank/DDBJ whole genome shotgun (WGS) entry which is preliminary data.</text>
</comment>
<evidence type="ECO:0000313" key="1">
    <source>
        <dbReference type="EMBL" id="KAI8028540.1"/>
    </source>
</evidence>
<proteinExistence type="predicted"/>
<dbReference type="Proteomes" id="UP001060215">
    <property type="component" value="Chromosome 3"/>
</dbReference>
<protein>
    <submittedName>
        <fullName evidence="1">Disease resistance protein</fullName>
    </submittedName>
</protein>
<evidence type="ECO:0000313" key="2">
    <source>
        <dbReference type="Proteomes" id="UP001060215"/>
    </source>
</evidence>
<accession>A0ACC0ISD4</accession>
<gene>
    <name evidence="1" type="ORF">LOK49_LG02G03210</name>
</gene>
<keyword evidence="2" id="KW-1185">Reference proteome</keyword>
<name>A0ACC0ISD4_9ERIC</name>
<sequence length="265" mass="30024">MSELASFVTSQQCQALENYRLIVGNNFEYINKSVGKEVHAISFDSKPFGIGVDSLVLPSNIEYFGITRCEDLISLSDILSLRDAGHLRICLLQYCNGIESIFSSSSFSEDCQIPLRIVEELRLLDLPRFGVLFDGVVPPHNISFNLKKLYFYRCSSVKNIFPAMLQKFPNVEELTVPDCENVEDIIVEVEMRYQGHHQDDSNTITLRNLKSLRLGKLPILKNIYKGIMICESLQDILVHSCPMLRRLPLSFHMNSGHASAPLVTH</sequence>